<dbReference type="GO" id="GO:0016887">
    <property type="term" value="F:ATP hydrolysis activity"/>
    <property type="evidence" value="ECO:0007669"/>
    <property type="project" value="InterPro"/>
</dbReference>
<dbReference type="RefSeq" id="WP_144745698.1">
    <property type="nucleotide sequence ID" value="NZ_VMNW02000004.1"/>
</dbReference>
<dbReference type="EMBL" id="VMNW02000004">
    <property type="protein sequence ID" value="KAA9165781.1"/>
    <property type="molecule type" value="Genomic_DNA"/>
</dbReference>
<feature type="domain" description="ABC transmembrane type-1" evidence="13">
    <location>
        <begin position="22"/>
        <end position="304"/>
    </location>
</feature>
<evidence type="ECO:0000313" key="14">
    <source>
        <dbReference type="EMBL" id="KAA9165781.1"/>
    </source>
</evidence>
<dbReference type="InterPro" id="IPR003593">
    <property type="entry name" value="AAA+_ATPase"/>
</dbReference>
<dbReference type="InterPro" id="IPR036640">
    <property type="entry name" value="ABC1_TM_sf"/>
</dbReference>
<evidence type="ECO:0000256" key="8">
    <source>
        <dbReference type="ARBA" id="ARBA00022989"/>
    </source>
</evidence>
<proteinExistence type="inferred from homology"/>
<evidence type="ECO:0000256" key="11">
    <source>
        <dbReference type="SAM" id="Phobius"/>
    </source>
</evidence>
<organism evidence="14 15">
    <name type="scientific">Amycolatopsis acidicola</name>
    <dbReference type="NCBI Taxonomy" id="2596893"/>
    <lineage>
        <taxon>Bacteria</taxon>
        <taxon>Bacillati</taxon>
        <taxon>Actinomycetota</taxon>
        <taxon>Actinomycetes</taxon>
        <taxon>Pseudonocardiales</taxon>
        <taxon>Pseudonocardiaceae</taxon>
        <taxon>Amycolatopsis</taxon>
    </lineage>
</organism>
<dbReference type="Pfam" id="PF00005">
    <property type="entry name" value="ABC_tran"/>
    <property type="match status" value="1"/>
</dbReference>
<feature type="transmembrane region" description="Helical" evidence="11">
    <location>
        <begin position="63"/>
        <end position="83"/>
    </location>
</feature>
<dbReference type="SUPFAM" id="SSF90123">
    <property type="entry name" value="ABC transporter transmembrane region"/>
    <property type="match status" value="1"/>
</dbReference>
<dbReference type="OrthoDB" id="9806127at2"/>
<feature type="transmembrane region" description="Helical" evidence="11">
    <location>
        <begin position="161"/>
        <end position="179"/>
    </location>
</feature>
<keyword evidence="7 14" id="KW-0067">ATP-binding</keyword>
<keyword evidence="6" id="KW-0547">Nucleotide-binding</keyword>
<evidence type="ECO:0000256" key="5">
    <source>
        <dbReference type="ARBA" id="ARBA00022692"/>
    </source>
</evidence>
<comment type="subcellular location">
    <subcellularLocation>
        <location evidence="1">Cell inner membrane</location>
        <topology evidence="1">Multi-pass membrane protein</topology>
    </subcellularLocation>
</comment>
<feature type="transmembrane region" description="Helical" evidence="11">
    <location>
        <begin position="20"/>
        <end position="43"/>
    </location>
</feature>
<dbReference type="InterPro" id="IPR027417">
    <property type="entry name" value="P-loop_NTPase"/>
</dbReference>
<dbReference type="InterPro" id="IPR039421">
    <property type="entry name" value="Type_1_exporter"/>
</dbReference>
<evidence type="ECO:0000259" key="13">
    <source>
        <dbReference type="PROSITE" id="PS50929"/>
    </source>
</evidence>
<dbReference type="PROSITE" id="PS50893">
    <property type="entry name" value="ABC_TRANSPORTER_2"/>
    <property type="match status" value="1"/>
</dbReference>
<feature type="domain" description="ABC transporter" evidence="12">
    <location>
        <begin position="338"/>
        <end position="572"/>
    </location>
</feature>
<keyword evidence="8 11" id="KW-1133">Transmembrane helix</keyword>
<feature type="transmembrane region" description="Helical" evidence="11">
    <location>
        <begin position="132"/>
        <end position="155"/>
    </location>
</feature>
<dbReference type="CDD" id="cd18564">
    <property type="entry name" value="ABC_6TM_exporter_like"/>
    <property type="match status" value="1"/>
</dbReference>
<evidence type="ECO:0000256" key="2">
    <source>
        <dbReference type="ARBA" id="ARBA00022448"/>
    </source>
</evidence>
<keyword evidence="15" id="KW-1185">Reference proteome</keyword>
<reference evidence="14" key="1">
    <citation type="submission" date="2019-09" db="EMBL/GenBank/DDBJ databases">
        <authorList>
            <person name="Teo W.F.A."/>
            <person name="Duangmal K."/>
        </authorList>
    </citation>
    <scope>NUCLEOTIDE SEQUENCE [LARGE SCALE GENOMIC DNA]</scope>
    <source>
        <strain evidence="14">K81G1</strain>
    </source>
</reference>
<dbReference type="GO" id="GO:0005524">
    <property type="term" value="F:ATP binding"/>
    <property type="evidence" value="ECO:0007669"/>
    <property type="project" value="UniProtKB-KW"/>
</dbReference>
<dbReference type="Proteomes" id="UP000319769">
    <property type="component" value="Unassembled WGS sequence"/>
</dbReference>
<dbReference type="PANTHER" id="PTHR43394">
    <property type="entry name" value="ATP-DEPENDENT PERMEASE MDL1, MITOCHONDRIAL"/>
    <property type="match status" value="1"/>
</dbReference>
<evidence type="ECO:0000256" key="3">
    <source>
        <dbReference type="ARBA" id="ARBA00022475"/>
    </source>
</evidence>
<dbReference type="InterPro" id="IPR017871">
    <property type="entry name" value="ABC_transporter-like_CS"/>
</dbReference>
<comment type="similarity">
    <text evidence="10">Belongs to the ABC transporter superfamily. Siderophore-Fe(3+) uptake transporter (SIUT) (TC 3.A.1.21) family.</text>
</comment>
<dbReference type="Gene3D" id="3.40.50.300">
    <property type="entry name" value="P-loop containing nucleotide triphosphate hydrolases"/>
    <property type="match status" value="1"/>
</dbReference>
<name>A0A5N0VMC9_9PSEU</name>
<evidence type="ECO:0000256" key="7">
    <source>
        <dbReference type="ARBA" id="ARBA00022840"/>
    </source>
</evidence>
<dbReference type="SUPFAM" id="SSF52540">
    <property type="entry name" value="P-loop containing nucleoside triphosphate hydrolases"/>
    <property type="match status" value="1"/>
</dbReference>
<sequence length="585" mass="63775">MTVRQVFRRFFPYVKGDRKLLVFAALLLLVNVASDLVAIWTFAEITDNALVAGNLNGFWEPAGLWLGMTLLGGTVAYAGRMLTARVAERFLLKLRDTVYAHVQRLAPDFHQRYGVGDLVARHSGDIDAVEHLVASGVVETFVALMSAIAFAAAALWMSWELALAAFAIAPLFLVVAKWFSGKLRVAARDERNVNGEISSAVEEGLANFTVVQAYNQQSFDQHRIHERGVSWLRAKLAEARVSAAYTPLVGVTEVIGTLGVLAFGAWEIEAGRVTLGGLIALTGYLGYLYPHVQELGQLQLTVNQATASAERIAELLDAPIAVQDPKRQLVAGRADGLVELQRVSFDYTKGKPALRDVSFVVRPGQFVMVTGASGAGKSTIARLLLRFYDPAAGTIRLDGVDIRNVSLNLLRDNITLLPQETAIFTGTVRDNLRYGRPDATDEEIKAAAYAADAHKFIMALPEGYDTELSQRGLNLSGGQRQRIAIARAMLRDTPVLVLDEPTAGLDGETASRVLGPLRRLMAGRTTILITHDLHLATDADQIVVLSHGRVAEVGTHHQLVLARGEYRALYGDRLDPPTMPLMPVR</sequence>
<keyword evidence="4" id="KW-0997">Cell inner membrane</keyword>
<dbReference type="SMART" id="SM00382">
    <property type="entry name" value="AAA"/>
    <property type="match status" value="1"/>
</dbReference>
<dbReference type="FunFam" id="3.40.50.300:FF:000221">
    <property type="entry name" value="Multidrug ABC transporter ATP-binding protein"/>
    <property type="match status" value="1"/>
</dbReference>
<dbReference type="Gene3D" id="1.20.1560.10">
    <property type="entry name" value="ABC transporter type 1, transmembrane domain"/>
    <property type="match status" value="1"/>
</dbReference>
<dbReference type="GO" id="GO:0015421">
    <property type="term" value="F:ABC-type oligopeptide transporter activity"/>
    <property type="evidence" value="ECO:0007669"/>
    <property type="project" value="TreeGrafter"/>
</dbReference>
<keyword evidence="5 11" id="KW-0812">Transmembrane</keyword>
<gene>
    <name evidence="14" type="ORF">FPZ12_004655</name>
</gene>
<evidence type="ECO:0000256" key="1">
    <source>
        <dbReference type="ARBA" id="ARBA00004429"/>
    </source>
</evidence>
<evidence type="ECO:0000256" key="10">
    <source>
        <dbReference type="ARBA" id="ARBA00023455"/>
    </source>
</evidence>
<keyword evidence="3" id="KW-1003">Cell membrane</keyword>
<keyword evidence="9 11" id="KW-0472">Membrane</keyword>
<protein>
    <submittedName>
        <fullName evidence="14">ABC transporter ATP-binding protein</fullName>
    </submittedName>
</protein>
<dbReference type="PROSITE" id="PS00211">
    <property type="entry name" value="ABC_TRANSPORTER_1"/>
    <property type="match status" value="1"/>
</dbReference>
<dbReference type="PANTHER" id="PTHR43394:SF1">
    <property type="entry name" value="ATP-BINDING CASSETTE SUB-FAMILY B MEMBER 10, MITOCHONDRIAL"/>
    <property type="match status" value="1"/>
</dbReference>
<keyword evidence="2" id="KW-0813">Transport</keyword>
<dbReference type="GO" id="GO:0005886">
    <property type="term" value="C:plasma membrane"/>
    <property type="evidence" value="ECO:0007669"/>
    <property type="project" value="UniProtKB-SubCell"/>
</dbReference>
<evidence type="ECO:0000256" key="6">
    <source>
        <dbReference type="ARBA" id="ARBA00022741"/>
    </source>
</evidence>
<dbReference type="PROSITE" id="PS50929">
    <property type="entry name" value="ABC_TM1F"/>
    <property type="match status" value="1"/>
</dbReference>
<evidence type="ECO:0000256" key="9">
    <source>
        <dbReference type="ARBA" id="ARBA00023136"/>
    </source>
</evidence>
<evidence type="ECO:0000256" key="4">
    <source>
        <dbReference type="ARBA" id="ARBA00022519"/>
    </source>
</evidence>
<accession>A0A5N0VMC9</accession>
<evidence type="ECO:0000313" key="15">
    <source>
        <dbReference type="Proteomes" id="UP000319769"/>
    </source>
</evidence>
<evidence type="ECO:0000259" key="12">
    <source>
        <dbReference type="PROSITE" id="PS50893"/>
    </source>
</evidence>
<comment type="caution">
    <text evidence="14">The sequence shown here is derived from an EMBL/GenBank/DDBJ whole genome shotgun (WGS) entry which is preliminary data.</text>
</comment>
<dbReference type="InterPro" id="IPR011527">
    <property type="entry name" value="ABC1_TM_dom"/>
</dbReference>
<dbReference type="AlphaFoldDB" id="A0A5N0VMC9"/>
<dbReference type="InterPro" id="IPR003439">
    <property type="entry name" value="ABC_transporter-like_ATP-bd"/>
</dbReference>
<dbReference type="Pfam" id="PF00664">
    <property type="entry name" value="ABC_membrane"/>
    <property type="match status" value="1"/>
</dbReference>